<keyword evidence="6" id="KW-1185">Reference proteome</keyword>
<evidence type="ECO:0000256" key="1">
    <source>
        <dbReference type="ARBA" id="ARBA00022737"/>
    </source>
</evidence>
<evidence type="ECO:0000313" key="6">
    <source>
        <dbReference type="Proteomes" id="UP000053260"/>
    </source>
</evidence>
<dbReference type="EMBL" id="LMXB01000018">
    <property type="protein sequence ID" value="KUO22338.1"/>
    <property type="molecule type" value="Genomic_DNA"/>
</dbReference>
<dbReference type="STRING" id="909626.AQJ91_05050"/>
<accession>A0A101V4H6</accession>
<feature type="chain" id="PRO_5007108752" description="Teneurin-like YD-shell domain-containing protein" evidence="3">
    <location>
        <begin position="21"/>
        <end position="2147"/>
    </location>
</feature>
<evidence type="ECO:0000313" key="5">
    <source>
        <dbReference type="EMBL" id="KUO22338.1"/>
    </source>
</evidence>
<dbReference type="PANTHER" id="PTHR32305:SF17">
    <property type="entry name" value="TRNA NUCLEASE WAPA"/>
    <property type="match status" value="1"/>
</dbReference>
<keyword evidence="1" id="KW-0677">Repeat</keyword>
<proteinExistence type="predicted"/>
<feature type="compositionally biased region" description="Polar residues" evidence="2">
    <location>
        <begin position="522"/>
        <end position="539"/>
    </location>
</feature>
<dbReference type="PANTHER" id="PTHR32305">
    <property type="match status" value="1"/>
</dbReference>
<name>A0A101V4H6_9ACTN</name>
<feature type="domain" description="Teneurin-like YD-shell" evidence="4">
    <location>
        <begin position="1787"/>
        <end position="1883"/>
    </location>
</feature>
<evidence type="ECO:0000259" key="4">
    <source>
        <dbReference type="Pfam" id="PF25023"/>
    </source>
</evidence>
<comment type="caution">
    <text evidence="5">The sequence shown here is derived from an EMBL/GenBank/DDBJ whole genome shotgun (WGS) entry which is preliminary data.</text>
</comment>
<dbReference type="NCBIfam" id="TIGR03696">
    <property type="entry name" value="Rhs_assc_core"/>
    <property type="match status" value="1"/>
</dbReference>
<sequence>MKALLAALLAVVSFASTALALPSGKRPEVPARPLGEAVPQRVEEGVTKTPKVVWPKAGRATVDVPAADSAPRKAKPSGAESAAVAVRAAKDPARSLVVGGPGRVSVEVLDREKVQPFGGVGLGLRVHRADGSATAGPVEVRIDYAGFAHAYGGSFADRLQLTRLPACAATMPDEPSCRQGTVVAARNDTEKQTLTATVEAAPDAANSLLAAEAVTYALTSGSSSDKGDYRATPTNQSGKWNVSLGSGAFTYSVPIEVPKPPVGTAPEVALTYNSQSIDGRTSASNNQASWVGMGWDLNVGHIERKYKNCIEDGHGPAQGQQWGDLCWDSPNSTNDPNGAVYQITLGGESSELIQDNTGTGSFHMKDDKGWKIQKLNGNPNNPDNNNEFWVITKQDGTRYYFGWGRSERDTSLATRSVLTVPVIGDDAGEPCYDGGQPTYCNQAWKWNLDRVVDPNEVETSYFYDKETNYYRSVAAADKARRYDAASYLKRIEYGWSSQISGAQLPARVVFQHLNRCKERTQEPNPLDNTAASCPTIDSSPDSYPDVPTDLICDGSADDYACAGNTYYPTFFQRDLLWDIVTQVRDNNASEWDTVMQYQMRYAMMNPEGEVGGQLWLDYIQRRGYSGDDITLPAINFDGAWQDNLVGTGALNFRRVEQVVTDTGTTVDVTYGHSTDDGGAIDRQCDANNLPSQSSNNFECFWQKWTPEGETEPRTGWFKKFVVKQVRVDPGTYDEGDPAMTTTYEYDGAPGWTFTANPLVKDEDETWSVWRGYGKVLVTTGANSNQHSTYHWLYRGLDGDRTSKTDASQTRSVKVTDSQGTEWTDYAWLSGQTLETSTRDSDGKSQKREWHEYWVHNTAQYTGLPDARFVREKKTRTLEKAYDSTDADLSTWREHIIETEYDDNEPASTTFGLPMRVDDWGESSVSDNHCTEYGRAYNTSDMPNDATGTIRWMVYKDDDRHYNAGCTTVQNDKTAGTPFAHLDRRTATYYDGATTWDDNNTALVDGNATEVRVYTDANVANARVTRADFDGAGRYLKTYDGKNNATTTAYNPATSWPVSGVVTTTSDPDGTGPGTALTSTEYYSRFWGQPWKSVEANGNTTQVVYDAVGRISKVFKPTESANYPSGTASMTFDYTLPMQNASAAVPYQATGAPLKDTTKELLSGTTYAVSHAYADGLGRALEKQIPAPSGTGMTVAVTRYDSSGNVAGTSQPFYNSATAGSKVVNPLVSALPSYTDFQVDWAGRTTLSQYLANGTAQAVGKVSTSYNGADLTTVTPAIGQPTEAYTDVYGQTVKVVEHVGAQSNATTYEYTRSGKLKYVHDANGNTTHHTYNFAGDRLTTTDPDTGKSSVTYDANGSMVTSIDGNNTVLTYGYDALQRPTTVSQGSTVLTRTAYDNDNGTAVTGAKGLATSTTSYDTAGNAYVSKIVGYDKRGRVTGKTVTVPGAGVGAGLSGTYTFGYGYDLADHVTSVTYPAMGGLPAETVTTAYSGQGRLTKVSSGLSTYLNGVGYDDYGRIISRSLGGSGTDTSMSRTFTYDDANGTGWLKNVTASTLTGGTTTKVQDDTYTRNNNGDITALRENVTGQQQCFTYDDLRRLTGAWTQAATSCGTTPASDFAGPDPYQQQYAYDKMGNLQALTEKASASAAAVTHDYHYPGYSADESTYTPDTARPHAATSVVTGSSTDSYGYDDAGQLTSRTVGGVSSTLAWSALHRVTSVKTGSDTTSYVYDSAGNAMLRSAPDETVLYLDGHELRKAGTAAARASRYYSAEGTSLAVRTADSSSDGALTWLLGDSQASTQLMVTAVGGVVTRRRYTPFGKQRGTTENLPSTIDRGYLGQPEDDSTGLSMLGARMYDPSLARFLSADEIAKPYSPQQLNAYSYSVNNPVAYSDPSGFEPHNGDPCLYSLRDCPKEVQDSVGYDPKTGTVDYTKGTAVGDGSIVTGAPHKKAVTKEVYNWLAKDLGYRGSQYMTPYEVHSWISNASEDDGKQIVSFHSCLAEGKPAGACMDQAKGGEDKPWWKDWRTLAKGAIYVTAAVAAGACIAATAGVCAGAGGILIAGAIGAAGNVAAYGVSEGEHTVEGAVTEGVYGFTVGAVGGGFVGKGALMLGSTSKYLRVGDIPYNAIRNGGRFWNQGDHVQIVRNHMGFGTKFP</sequence>
<protein>
    <recommendedName>
        <fullName evidence="4">Teneurin-like YD-shell domain-containing protein</fullName>
    </recommendedName>
</protein>
<feature type="signal peptide" evidence="3">
    <location>
        <begin position="1"/>
        <end position="20"/>
    </location>
</feature>
<dbReference type="InterPro" id="IPR050708">
    <property type="entry name" value="T6SS_VgrG/RHS"/>
</dbReference>
<gene>
    <name evidence="5" type="ORF">AQJ91_05050</name>
</gene>
<feature type="region of interest" description="Disordered" evidence="2">
    <location>
        <begin position="520"/>
        <end position="539"/>
    </location>
</feature>
<dbReference type="InterPro" id="IPR022385">
    <property type="entry name" value="Rhs_assc_core"/>
</dbReference>
<keyword evidence="3" id="KW-0732">Signal</keyword>
<dbReference type="InterPro" id="IPR056823">
    <property type="entry name" value="TEN-like_YD-shell"/>
</dbReference>
<evidence type="ECO:0000256" key="2">
    <source>
        <dbReference type="SAM" id="MobiDB-lite"/>
    </source>
</evidence>
<organism evidence="5 6">
    <name type="scientific">Streptomyces dysideae</name>
    <dbReference type="NCBI Taxonomy" id="909626"/>
    <lineage>
        <taxon>Bacteria</taxon>
        <taxon>Bacillati</taxon>
        <taxon>Actinomycetota</taxon>
        <taxon>Actinomycetes</taxon>
        <taxon>Kitasatosporales</taxon>
        <taxon>Streptomycetaceae</taxon>
        <taxon>Streptomyces</taxon>
    </lineage>
</organism>
<feature type="region of interest" description="Disordered" evidence="2">
    <location>
        <begin position="1815"/>
        <end position="1837"/>
    </location>
</feature>
<dbReference type="Proteomes" id="UP000053260">
    <property type="component" value="Unassembled WGS sequence"/>
</dbReference>
<dbReference type="Pfam" id="PF25023">
    <property type="entry name" value="TEN_YD-shell"/>
    <property type="match status" value="1"/>
</dbReference>
<dbReference type="Gene3D" id="2.180.10.10">
    <property type="entry name" value="RHS repeat-associated core"/>
    <property type="match status" value="1"/>
</dbReference>
<evidence type="ECO:0000256" key="3">
    <source>
        <dbReference type="SAM" id="SignalP"/>
    </source>
</evidence>
<reference evidence="5 6" key="1">
    <citation type="submission" date="2015-10" db="EMBL/GenBank/DDBJ databases">
        <title>Draft genome sequence of Streptomyces sp. RV15, isolated from a marine sponge.</title>
        <authorList>
            <person name="Ruckert C."/>
            <person name="Abdelmohsen U.R."/>
            <person name="Winkler A."/>
            <person name="Hentschel U."/>
            <person name="Kalinowski J."/>
            <person name="Kampfer P."/>
            <person name="Glaeser S."/>
        </authorList>
    </citation>
    <scope>NUCLEOTIDE SEQUENCE [LARGE SCALE GENOMIC DNA]</scope>
    <source>
        <strain evidence="5 6">RV15</strain>
    </source>
</reference>